<dbReference type="InterPro" id="IPR011013">
    <property type="entry name" value="Gal_mutarotase_sf_dom"/>
</dbReference>
<dbReference type="PROSITE" id="PS51318">
    <property type="entry name" value="TAT"/>
    <property type="match status" value="1"/>
</dbReference>
<dbReference type="PANTHER" id="PTHR10091:SF0">
    <property type="entry name" value="GALACTOSE MUTAROTASE"/>
    <property type="match status" value="1"/>
</dbReference>
<dbReference type="InterPro" id="IPR008183">
    <property type="entry name" value="Aldose_1/G6P_1-epimerase"/>
</dbReference>
<comment type="pathway">
    <text evidence="2 8">Carbohydrate metabolism; hexose metabolism.</text>
</comment>
<evidence type="ECO:0000256" key="2">
    <source>
        <dbReference type="ARBA" id="ARBA00005028"/>
    </source>
</evidence>
<feature type="active site" description="Proton donor" evidence="9">
    <location>
        <position position="220"/>
    </location>
</feature>
<dbReference type="GO" id="GO:0030246">
    <property type="term" value="F:carbohydrate binding"/>
    <property type="evidence" value="ECO:0007669"/>
    <property type="project" value="InterPro"/>
</dbReference>
<dbReference type="InterPro" id="IPR018052">
    <property type="entry name" value="Ald1_epimerase_CS"/>
</dbReference>
<keyword evidence="7 8" id="KW-0119">Carbohydrate metabolism</keyword>
<feature type="signal peptide" evidence="12">
    <location>
        <begin position="1"/>
        <end position="25"/>
    </location>
</feature>
<proteinExistence type="inferred from homology"/>
<feature type="binding site" evidence="11">
    <location>
        <begin position="119"/>
        <end position="120"/>
    </location>
    <ligand>
        <name>beta-D-galactose</name>
        <dbReference type="ChEBI" id="CHEBI:27667"/>
    </ligand>
</feature>
<accession>A0A1B4LID3</accession>
<dbReference type="PIRSF" id="PIRSF005096">
    <property type="entry name" value="GALM"/>
    <property type="match status" value="1"/>
</dbReference>
<evidence type="ECO:0000256" key="5">
    <source>
        <dbReference type="ARBA" id="ARBA00014165"/>
    </source>
</evidence>
<dbReference type="GO" id="GO:0006006">
    <property type="term" value="P:glucose metabolic process"/>
    <property type="evidence" value="ECO:0007669"/>
    <property type="project" value="TreeGrafter"/>
</dbReference>
<dbReference type="EC" id="5.1.3.3" evidence="4 8"/>
<comment type="similarity">
    <text evidence="3 8">Belongs to the aldose epimerase family.</text>
</comment>
<gene>
    <name evidence="13" type="ORF">WJ35_18120</name>
</gene>
<dbReference type="GO" id="GO:0005737">
    <property type="term" value="C:cytoplasm"/>
    <property type="evidence" value="ECO:0007669"/>
    <property type="project" value="TreeGrafter"/>
</dbReference>
<dbReference type="SUPFAM" id="SSF74650">
    <property type="entry name" value="Galactose mutarotase-like"/>
    <property type="match status" value="1"/>
</dbReference>
<evidence type="ECO:0000256" key="11">
    <source>
        <dbReference type="PIRSR" id="PIRSR005096-3"/>
    </source>
</evidence>
<dbReference type="GO" id="GO:0004034">
    <property type="term" value="F:aldose 1-epimerase activity"/>
    <property type="evidence" value="ECO:0007669"/>
    <property type="project" value="UniProtKB-EC"/>
</dbReference>
<dbReference type="EMBL" id="CP013421">
    <property type="protein sequence ID" value="AOJ76960.1"/>
    <property type="molecule type" value="Genomic_DNA"/>
</dbReference>
<feature type="active site" description="Proton acceptor" evidence="9">
    <location>
        <position position="358"/>
    </location>
</feature>
<dbReference type="CDD" id="cd09019">
    <property type="entry name" value="galactose_mutarotase_like"/>
    <property type="match status" value="1"/>
</dbReference>
<feature type="binding site" evidence="10">
    <location>
        <position position="292"/>
    </location>
    <ligand>
        <name>beta-D-galactose</name>
        <dbReference type="ChEBI" id="CHEBI:27667"/>
    </ligand>
</feature>
<evidence type="ECO:0000256" key="12">
    <source>
        <dbReference type="SAM" id="SignalP"/>
    </source>
</evidence>
<protein>
    <recommendedName>
        <fullName evidence="5 8">Aldose 1-epimerase</fullName>
        <ecNumber evidence="4 8">5.1.3.3</ecNumber>
    </recommendedName>
</protein>
<dbReference type="NCBIfam" id="NF008277">
    <property type="entry name" value="PRK11055.1"/>
    <property type="match status" value="1"/>
</dbReference>
<dbReference type="PROSITE" id="PS00545">
    <property type="entry name" value="ALDOSE_1_EPIMERASE"/>
    <property type="match status" value="1"/>
</dbReference>
<evidence type="ECO:0000256" key="9">
    <source>
        <dbReference type="PIRSR" id="PIRSR005096-1"/>
    </source>
</evidence>
<dbReference type="InterPro" id="IPR047215">
    <property type="entry name" value="Galactose_mutarotase-like"/>
</dbReference>
<evidence type="ECO:0000256" key="3">
    <source>
        <dbReference type="ARBA" id="ARBA00006206"/>
    </source>
</evidence>
<dbReference type="GO" id="GO:0033499">
    <property type="term" value="P:galactose catabolic process via UDP-galactose, Leloir pathway"/>
    <property type="evidence" value="ECO:0007669"/>
    <property type="project" value="TreeGrafter"/>
</dbReference>
<keyword evidence="6 8" id="KW-0413">Isomerase</keyword>
<evidence type="ECO:0000256" key="7">
    <source>
        <dbReference type="ARBA" id="ARBA00023277"/>
    </source>
</evidence>
<feature type="chain" id="PRO_5008565047" description="Aldose 1-epimerase" evidence="12">
    <location>
        <begin position="26"/>
        <end position="393"/>
    </location>
</feature>
<evidence type="ECO:0000256" key="6">
    <source>
        <dbReference type="ARBA" id="ARBA00023235"/>
    </source>
</evidence>
<organism evidence="13 14">
    <name type="scientific">Burkholderia ubonensis</name>
    <dbReference type="NCBI Taxonomy" id="101571"/>
    <lineage>
        <taxon>Bacteria</taxon>
        <taxon>Pseudomonadati</taxon>
        <taxon>Pseudomonadota</taxon>
        <taxon>Betaproteobacteria</taxon>
        <taxon>Burkholderiales</taxon>
        <taxon>Burkholderiaceae</taxon>
        <taxon>Burkholderia</taxon>
        <taxon>Burkholderia cepacia complex</taxon>
    </lineage>
</organism>
<evidence type="ECO:0000256" key="4">
    <source>
        <dbReference type="ARBA" id="ARBA00013185"/>
    </source>
</evidence>
<dbReference type="Gene3D" id="2.70.98.10">
    <property type="match status" value="1"/>
</dbReference>
<dbReference type="GeneID" id="45683087"/>
<dbReference type="RefSeq" id="WP_011879794.1">
    <property type="nucleotide sequence ID" value="NZ_CP013421.1"/>
</dbReference>
<dbReference type="InterPro" id="IPR015443">
    <property type="entry name" value="Aldose_1-epimerase"/>
</dbReference>
<evidence type="ECO:0000256" key="1">
    <source>
        <dbReference type="ARBA" id="ARBA00001614"/>
    </source>
</evidence>
<sequence>MNPLSTRRPVLAICACATFALGSNAASTASAAAAAPDVSVSRAHYGTTAAGQPVSQYTLANAHGVTLKIITYGGIVTALDVPDRNGKPADIVLGFDSLRDYEAHNGNIHFGALIGRYANRIARGRFVLDGKTWTLPVNDPPNTLHGGPNSFDAKVWTVTGTRSDADGSSVTLRYVSPDGENGFPGTLTTDVTYTLTRDDLIRIDYRATTNRDTVVNLTNHSYFNLAGHDGGSVERQLIEIAAARFTPTDATSIPTGALASVAGTPMDLRQLTPIGARLRDRDPQLAIAHGYDQNWVLDHGGQPAPAFAARAYDPASGRFLEVYTTQPGLQFYTSNGLNGSVAGKGGTLYRQTDAFALEAEHFPDSPNRPAFPTTVLKPGETLHEVTVWRVGAR</sequence>
<evidence type="ECO:0000256" key="10">
    <source>
        <dbReference type="PIRSR" id="PIRSR005096-2"/>
    </source>
</evidence>
<dbReference type="PANTHER" id="PTHR10091">
    <property type="entry name" value="ALDOSE-1-EPIMERASE"/>
    <property type="match status" value="1"/>
</dbReference>
<keyword evidence="12" id="KW-0732">Signal</keyword>
<dbReference type="Proteomes" id="UP000243680">
    <property type="component" value="Chromosome 3"/>
</dbReference>
<dbReference type="AlphaFoldDB" id="A0A1B4LID3"/>
<dbReference type="UniPathway" id="UPA00242"/>
<reference evidence="13 14" key="1">
    <citation type="submission" date="2015-12" db="EMBL/GenBank/DDBJ databases">
        <title>Diversity of Burkholderia near neighbor genomes.</title>
        <authorList>
            <person name="Sahl J."/>
            <person name="Wagner D."/>
            <person name="Keim P."/>
        </authorList>
    </citation>
    <scope>NUCLEOTIDE SEQUENCE [LARGE SCALE GENOMIC DNA]</scope>
    <source>
        <strain evidence="13 14">MSMB0783</strain>
    </source>
</reference>
<comment type="catalytic activity">
    <reaction evidence="1 8">
        <text>alpha-D-glucose = beta-D-glucose</text>
        <dbReference type="Rhea" id="RHEA:10264"/>
        <dbReference type="ChEBI" id="CHEBI:15903"/>
        <dbReference type="ChEBI" id="CHEBI:17925"/>
        <dbReference type="EC" id="5.1.3.3"/>
    </reaction>
</comment>
<evidence type="ECO:0000313" key="13">
    <source>
        <dbReference type="EMBL" id="AOJ76960.1"/>
    </source>
</evidence>
<feature type="binding site" evidence="11">
    <location>
        <begin position="220"/>
        <end position="222"/>
    </location>
    <ligand>
        <name>beta-D-galactose</name>
        <dbReference type="ChEBI" id="CHEBI:27667"/>
    </ligand>
</feature>
<dbReference type="InterPro" id="IPR006311">
    <property type="entry name" value="TAT_signal"/>
</dbReference>
<evidence type="ECO:0000256" key="8">
    <source>
        <dbReference type="PIRNR" id="PIRNR005096"/>
    </source>
</evidence>
<dbReference type="Pfam" id="PF01263">
    <property type="entry name" value="Aldose_epim"/>
    <property type="match status" value="1"/>
</dbReference>
<name>A0A1B4LID3_9BURK</name>
<evidence type="ECO:0000313" key="14">
    <source>
        <dbReference type="Proteomes" id="UP000243680"/>
    </source>
</evidence>
<dbReference type="InterPro" id="IPR014718">
    <property type="entry name" value="GH-type_carb-bd"/>
</dbReference>